<dbReference type="OrthoDB" id="9892490at2"/>
<accession>A0A4R2JG70</accession>
<dbReference type="InterPro" id="IPR024520">
    <property type="entry name" value="DUF3558"/>
</dbReference>
<feature type="region of interest" description="Disordered" evidence="1">
    <location>
        <begin position="29"/>
        <end position="58"/>
    </location>
</feature>
<organism evidence="2 3">
    <name type="scientific">Actinocrispum wychmicini</name>
    <dbReference type="NCBI Taxonomy" id="1213861"/>
    <lineage>
        <taxon>Bacteria</taxon>
        <taxon>Bacillati</taxon>
        <taxon>Actinomycetota</taxon>
        <taxon>Actinomycetes</taxon>
        <taxon>Pseudonocardiales</taxon>
        <taxon>Pseudonocardiaceae</taxon>
        <taxon>Actinocrispum</taxon>
    </lineage>
</organism>
<reference evidence="2 3" key="1">
    <citation type="submission" date="2019-03" db="EMBL/GenBank/DDBJ databases">
        <title>Genomic Encyclopedia of Type Strains, Phase IV (KMG-IV): sequencing the most valuable type-strain genomes for metagenomic binning, comparative biology and taxonomic classification.</title>
        <authorList>
            <person name="Goeker M."/>
        </authorList>
    </citation>
    <scope>NUCLEOTIDE SEQUENCE [LARGE SCALE GENOMIC DNA]</scope>
    <source>
        <strain evidence="2 3">DSM 45934</strain>
    </source>
</reference>
<evidence type="ECO:0000313" key="2">
    <source>
        <dbReference type="EMBL" id="TCO57272.1"/>
    </source>
</evidence>
<feature type="compositionally biased region" description="Low complexity" evidence="1">
    <location>
        <begin position="29"/>
        <end position="44"/>
    </location>
</feature>
<gene>
    <name evidence="2" type="ORF">EV192_106749</name>
</gene>
<protein>
    <submittedName>
        <fullName evidence="2">Uncharacterized protein DUF3558</fullName>
    </submittedName>
</protein>
<sequence length="192" mass="21061">MMRHMHAQRIAGTFAIFALVVAGCSGTPQGSPPTSAGSASSRTPLPSSAPSVPKSWDAKQYRDKPCTLFTDQQARVLGYLKPGHAYFGQPDAATCTRDSDEHFGDFTIKYYFATDVLGKIYRREITWPTNSTLQITVVDQPGVRTDFPEDVECRVVVGLTDTQGFEVRVLSKNSCERAVNVAETIMHNVIKG</sequence>
<dbReference type="AlphaFoldDB" id="A0A4R2JG70"/>
<dbReference type="Proteomes" id="UP000295680">
    <property type="component" value="Unassembled WGS sequence"/>
</dbReference>
<evidence type="ECO:0000313" key="3">
    <source>
        <dbReference type="Proteomes" id="UP000295680"/>
    </source>
</evidence>
<name>A0A4R2JG70_9PSEU</name>
<proteinExistence type="predicted"/>
<keyword evidence="3" id="KW-1185">Reference proteome</keyword>
<evidence type="ECO:0000256" key="1">
    <source>
        <dbReference type="SAM" id="MobiDB-lite"/>
    </source>
</evidence>
<comment type="caution">
    <text evidence="2">The sequence shown here is derived from an EMBL/GenBank/DDBJ whole genome shotgun (WGS) entry which is preliminary data.</text>
</comment>
<dbReference type="Pfam" id="PF12079">
    <property type="entry name" value="DUF3558"/>
    <property type="match status" value="1"/>
</dbReference>
<dbReference type="EMBL" id="SLWS01000006">
    <property type="protein sequence ID" value="TCO57272.1"/>
    <property type="molecule type" value="Genomic_DNA"/>
</dbReference>
<dbReference type="PROSITE" id="PS51257">
    <property type="entry name" value="PROKAR_LIPOPROTEIN"/>
    <property type="match status" value="1"/>
</dbReference>